<keyword evidence="2" id="KW-0472">Membrane</keyword>
<feature type="region of interest" description="Disordered" evidence="1">
    <location>
        <begin position="1"/>
        <end position="30"/>
    </location>
</feature>
<dbReference type="Proteomes" id="UP000037035">
    <property type="component" value="Unassembled WGS sequence"/>
</dbReference>
<keyword evidence="4" id="KW-1185">Reference proteome</keyword>
<gene>
    <name evidence="3" type="ORF">VP01_1801g1</name>
</gene>
<dbReference type="AlphaFoldDB" id="A0A0L6VE96"/>
<evidence type="ECO:0000256" key="2">
    <source>
        <dbReference type="SAM" id="Phobius"/>
    </source>
</evidence>
<name>A0A0L6VE96_9BASI</name>
<dbReference type="EMBL" id="LAVV01006617">
    <property type="protein sequence ID" value="KNZ59083.1"/>
    <property type="molecule type" value="Genomic_DNA"/>
</dbReference>
<evidence type="ECO:0000256" key="1">
    <source>
        <dbReference type="SAM" id="MobiDB-lite"/>
    </source>
</evidence>
<proteinExistence type="predicted"/>
<keyword evidence="2" id="KW-1133">Transmembrane helix</keyword>
<accession>A0A0L6VE96</accession>
<feature type="transmembrane region" description="Helical" evidence="2">
    <location>
        <begin position="117"/>
        <end position="139"/>
    </location>
</feature>
<protein>
    <submittedName>
        <fullName evidence="3">Uncharacterized protein</fullName>
    </submittedName>
</protein>
<comment type="caution">
    <text evidence="3">The sequence shown here is derived from an EMBL/GenBank/DDBJ whole genome shotgun (WGS) entry which is preliminary data.</text>
</comment>
<reference evidence="3 4" key="1">
    <citation type="submission" date="2015-08" db="EMBL/GenBank/DDBJ databases">
        <title>Next Generation Sequencing and Analysis of the Genome of Puccinia sorghi L Schw, the Causal Agent of Maize Common Rust.</title>
        <authorList>
            <person name="Rochi L."/>
            <person name="Burguener G."/>
            <person name="Darino M."/>
            <person name="Turjanski A."/>
            <person name="Kreff E."/>
            <person name="Dieguez M.J."/>
            <person name="Sacco F."/>
        </authorList>
    </citation>
    <scope>NUCLEOTIDE SEQUENCE [LARGE SCALE GENOMIC DNA]</scope>
    <source>
        <strain evidence="3 4">RO10H11247</strain>
    </source>
</reference>
<organism evidence="3 4">
    <name type="scientific">Puccinia sorghi</name>
    <dbReference type="NCBI Taxonomy" id="27349"/>
    <lineage>
        <taxon>Eukaryota</taxon>
        <taxon>Fungi</taxon>
        <taxon>Dikarya</taxon>
        <taxon>Basidiomycota</taxon>
        <taxon>Pucciniomycotina</taxon>
        <taxon>Pucciniomycetes</taxon>
        <taxon>Pucciniales</taxon>
        <taxon>Pucciniaceae</taxon>
        <taxon>Puccinia</taxon>
    </lineage>
</organism>
<sequence length="330" mass="38861">MSKVKMGGRDTQKRGTGLAPDGTEKEGEEPMIKLLSVEKENKPDIELESMKNDYYSGFLDYKVCQVIKKQATFMWRDSGMRRREEILTLRYNRNNAVIISYNFYQVLKDLNCCVDSLLLSLFYCIIYFYIIIKVTILSISVNNTKRIIIHVLNSSTPHMNHVEVYYNACNKYFHTSYTTQYWNLTQLISAPIMWHTGTASKITSDELQVHHGPLALLLHLMCCCELPRKFPAPQKFNQSHNKVSFAQFFLLLDIFIHHHPHLQRFKPCKTLFSRKYIPSKHSEYFLACFFLIINYRNSFMSKIIVGVWFCFSRHYNNCWCLLYYHLSITG</sequence>
<evidence type="ECO:0000313" key="3">
    <source>
        <dbReference type="EMBL" id="KNZ59083.1"/>
    </source>
</evidence>
<evidence type="ECO:0000313" key="4">
    <source>
        <dbReference type="Proteomes" id="UP000037035"/>
    </source>
</evidence>
<dbReference type="VEuPathDB" id="FungiDB:VP01_1801g1"/>
<keyword evidence="2" id="KW-0812">Transmembrane</keyword>